<dbReference type="InterPro" id="IPR011990">
    <property type="entry name" value="TPR-like_helical_dom_sf"/>
</dbReference>
<comment type="caution">
    <text evidence="1">The sequence shown here is derived from an EMBL/GenBank/DDBJ whole genome shotgun (WGS) entry which is preliminary data.</text>
</comment>
<evidence type="ECO:0000313" key="2">
    <source>
        <dbReference type="Proteomes" id="UP000307602"/>
    </source>
</evidence>
<dbReference type="AlphaFoldDB" id="A0A4S1DYU5"/>
<evidence type="ECO:0000313" key="1">
    <source>
        <dbReference type="EMBL" id="TGV02748.1"/>
    </source>
</evidence>
<dbReference type="SUPFAM" id="SSF81901">
    <property type="entry name" value="HCP-like"/>
    <property type="match status" value="1"/>
</dbReference>
<dbReference type="Gene3D" id="3.90.930.1">
    <property type="match status" value="2"/>
</dbReference>
<reference evidence="1 2" key="1">
    <citation type="submission" date="2019-04" db="EMBL/GenBank/DDBJ databases">
        <authorList>
            <person name="Liu A."/>
        </authorList>
    </citation>
    <scope>NUCLEOTIDE SEQUENCE [LARGE SCALE GENOMIC DNA]</scope>
    <source>
        <strain evidence="1 2">RZ03</strain>
    </source>
</reference>
<dbReference type="OrthoDB" id="1223552at2"/>
<name>A0A4S1DYU5_9FLAO</name>
<dbReference type="Proteomes" id="UP000307602">
    <property type="component" value="Unassembled WGS sequence"/>
</dbReference>
<gene>
    <name evidence="1" type="ORF">EM932_09975</name>
</gene>
<proteinExistence type="predicted"/>
<dbReference type="InterPro" id="IPR006597">
    <property type="entry name" value="Sel1-like"/>
</dbReference>
<dbReference type="EMBL" id="SRSO01000011">
    <property type="protein sequence ID" value="TGV02748.1"/>
    <property type="molecule type" value="Genomic_DNA"/>
</dbReference>
<dbReference type="RefSeq" id="WP_135877038.1">
    <property type="nucleotide sequence ID" value="NZ_SRSO01000011.1"/>
</dbReference>
<sequence>MKNTILILALVLFYNLCYSQEIRELKMYYDENKARLSQVWREIYSPNDNEYKYHGECKEYHTNGQLESIGNFEYDMPLGIWKNYYDNGNLESVGEYYGWRKMAKNKKGEWKFYYKKSGKLKSIENYVNNNLDGKFIKYHENSQVDIEGFYRNGKPEGKATSYHINGKIKGKYSYVNGKEEGLREIYYENGQLESETLYLNGELHGSSKEYFKNGQLQTEYSYLNGQLVGVYKKYSEIGKLISERDFDLEKGKDYLVGNKVEKNYYKAKKLILKSANRENVDAMYCLGLIYAEGMGEEKNYEIAYKWYEKSCNENYYVACLNLGILILSKQDSIIEEMNSTGTTEADNKRYDELINDRLNVYKEALPFLEKAFLGNNSFEGLEDTINTLKSHIKKN</sequence>
<evidence type="ECO:0008006" key="3">
    <source>
        <dbReference type="Google" id="ProtNLM"/>
    </source>
</evidence>
<dbReference type="SUPFAM" id="SSF82185">
    <property type="entry name" value="Histone H3 K4-specific methyltransferase SET7/9 N-terminal domain"/>
    <property type="match status" value="2"/>
</dbReference>
<dbReference type="InterPro" id="IPR011652">
    <property type="entry name" value="MORN_2"/>
</dbReference>
<keyword evidence="2" id="KW-1185">Reference proteome</keyword>
<dbReference type="Gene3D" id="1.25.40.10">
    <property type="entry name" value="Tetratricopeptide repeat domain"/>
    <property type="match status" value="1"/>
</dbReference>
<dbReference type="Pfam" id="PF07661">
    <property type="entry name" value="MORN_2"/>
    <property type="match status" value="6"/>
</dbReference>
<organism evidence="1 2">
    <name type="scientific">Flavivirga rizhaonensis</name>
    <dbReference type="NCBI Taxonomy" id="2559571"/>
    <lineage>
        <taxon>Bacteria</taxon>
        <taxon>Pseudomonadati</taxon>
        <taxon>Bacteroidota</taxon>
        <taxon>Flavobacteriia</taxon>
        <taxon>Flavobacteriales</taxon>
        <taxon>Flavobacteriaceae</taxon>
        <taxon>Flavivirga</taxon>
    </lineage>
</organism>
<accession>A0A4S1DYU5</accession>
<dbReference type="SMART" id="SM00671">
    <property type="entry name" value="SEL1"/>
    <property type="match status" value="2"/>
</dbReference>
<protein>
    <recommendedName>
        <fullName evidence="3">Sel1 repeat family protein</fullName>
    </recommendedName>
</protein>